<dbReference type="InterPro" id="IPR016024">
    <property type="entry name" value="ARM-type_fold"/>
</dbReference>
<dbReference type="FunCoup" id="R7T6S3">
    <property type="interactions" value="112"/>
</dbReference>
<protein>
    <submittedName>
        <fullName evidence="5 6">Uncharacterized protein</fullName>
    </submittedName>
</protein>
<proteinExistence type="predicted"/>
<evidence type="ECO:0000259" key="4">
    <source>
        <dbReference type="Pfam" id="PF20262"/>
    </source>
</evidence>
<reference evidence="6" key="3">
    <citation type="submission" date="2015-06" db="UniProtKB">
        <authorList>
            <consortium name="EnsemblMetazoa"/>
        </authorList>
    </citation>
    <scope>IDENTIFICATION</scope>
</reference>
<feature type="compositionally biased region" description="Basic and acidic residues" evidence="1">
    <location>
        <begin position="1064"/>
        <end position="1076"/>
    </location>
</feature>
<accession>R7T6S3</accession>
<feature type="compositionally biased region" description="Polar residues" evidence="1">
    <location>
        <begin position="567"/>
        <end position="582"/>
    </location>
</feature>
<dbReference type="InterPro" id="IPR045852">
    <property type="entry name" value="UNC80_central"/>
</dbReference>
<dbReference type="HOGENOM" id="CLU_000495_1_0_1"/>
<feature type="region of interest" description="Disordered" evidence="1">
    <location>
        <begin position="1367"/>
        <end position="1417"/>
    </location>
</feature>
<dbReference type="InterPro" id="IPR046460">
    <property type="entry name" value="UNC80_C"/>
</dbReference>
<dbReference type="GO" id="GO:0055080">
    <property type="term" value="P:monoatomic cation homeostasis"/>
    <property type="evidence" value="ECO:0007669"/>
    <property type="project" value="TreeGrafter"/>
</dbReference>
<feature type="compositionally biased region" description="Basic and acidic residues" evidence="1">
    <location>
        <begin position="433"/>
        <end position="443"/>
    </location>
</feature>
<organism evidence="5">
    <name type="scientific">Capitella teleta</name>
    <name type="common">Polychaete worm</name>
    <dbReference type="NCBI Taxonomy" id="283909"/>
    <lineage>
        <taxon>Eukaryota</taxon>
        <taxon>Metazoa</taxon>
        <taxon>Spiralia</taxon>
        <taxon>Lophotrochozoa</taxon>
        <taxon>Annelida</taxon>
        <taxon>Polychaeta</taxon>
        <taxon>Sedentaria</taxon>
        <taxon>Scolecida</taxon>
        <taxon>Capitellidae</taxon>
        <taxon>Capitella</taxon>
    </lineage>
</organism>
<reference evidence="5 7" key="2">
    <citation type="journal article" date="2013" name="Nature">
        <title>Insights into bilaterian evolution from three spiralian genomes.</title>
        <authorList>
            <person name="Simakov O."/>
            <person name="Marletaz F."/>
            <person name="Cho S.J."/>
            <person name="Edsinger-Gonzales E."/>
            <person name="Havlak P."/>
            <person name="Hellsten U."/>
            <person name="Kuo D.H."/>
            <person name="Larsson T."/>
            <person name="Lv J."/>
            <person name="Arendt D."/>
            <person name="Savage R."/>
            <person name="Osoegawa K."/>
            <person name="de Jong P."/>
            <person name="Grimwood J."/>
            <person name="Chapman J.A."/>
            <person name="Shapiro H."/>
            <person name="Aerts A."/>
            <person name="Otillar R.P."/>
            <person name="Terry A.Y."/>
            <person name="Boore J.L."/>
            <person name="Grigoriev I.V."/>
            <person name="Lindberg D.R."/>
            <person name="Seaver E.C."/>
            <person name="Weisblat D.A."/>
            <person name="Putnam N.H."/>
            <person name="Rokhsar D.S."/>
        </authorList>
    </citation>
    <scope>NUCLEOTIDE SEQUENCE</scope>
    <source>
        <strain evidence="5 7">I ESC-2004</strain>
    </source>
</reference>
<evidence type="ECO:0000313" key="5">
    <source>
        <dbReference type="EMBL" id="ELT89269.1"/>
    </source>
</evidence>
<feature type="region of interest" description="Disordered" evidence="1">
    <location>
        <begin position="1433"/>
        <end position="1458"/>
    </location>
</feature>
<name>R7T6S3_CAPTE</name>
<feature type="domain" description="Cation channel complex component UNC80 N-terminal" evidence="2">
    <location>
        <begin position="17"/>
        <end position="209"/>
    </location>
</feature>
<feature type="region of interest" description="Disordered" evidence="1">
    <location>
        <begin position="1286"/>
        <end position="1324"/>
    </location>
</feature>
<feature type="compositionally biased region" description="Basic residues" evidence="1">
    <location>
        <begin position="532"/>
        <end position="545"/>
    </location>
</feature>
<dbReference type="InterPro" id="IPR031542">
    <property type="entry name" value="UNC80_N"/>
</dbReference>
<dbReference type="EnsemblMetazoa" id="CapteT137339">
    <property type="protein sequence ID" value="CapteP137339"/>
    <property type="gene ID" value="CapteG137339"/>
</dbReference>
<evidence type="ECO:0000256" key="1">
    <source>
        <dbReference type="SAM" id="MobiDB-lite"/>
    </source>
</evidence>
<feature type="region of interest" description="Disordered" evidence="1">
    <location>
        <begin position="401"/>
        <end position="443"/>
    </location>
</feature>
<feature type="compositionally biased region" description="Acidic residues" evidence="1">
    <location>
        <begin position="511"/>
        <end position="521"/>
    </location>
</feature>
<dbReference type="GO" id="GO:0030424">
    <property type="term" value="C:axon"/>
    <property type="evidence" value="ECO:0007669"/>
    <property type="project" value="TreeGrafter"/>
</dbReference>
<feature type="compositionally biased region" description="Basic and acidic residues" evidence="1">
    <location>
        <begin position="686"/>
        <end position="700"/>
    </location>
</feature>
<feature type="region of interest" description="Disordered" evidence="1">
    <location>
        <begin position="932"/>
        <end position="1031"/>
    </location>
</feature>
<reference evidence="7" key="1">
    <citation type="submission" date="2012-12" db="EMBL/GenBank/DDBJ databases">
        <authorList>
            <person name="Hellsten U."/>
            <person name="Grimwood J."/>
            <person name="Chapman J.A."/>
            <person name="Shapiro H."/>
            <person name="Aerts A."/>
            <person name="Otillar R.P."/>
            <person name="Terry A.Y."/>
            <person name="Boore J.L."/>
            <person name="Simakov O."/>
            <person name="Marletaz F."/>
            <person name="Cho S.-J."/>
            <person name="Edsinger-Gonzales E."/>
            <person name="Havlak P."/>
            <person name="Kuo D.-H."/>
            <person name="Larsson T."/>
            <person name="Lv J."/>
            <person name="Arendt D."/>
            <person name="Savage R."/>
            <person name="Osoegawa K."/>
            <person name="de Jong P."/>
            <person name="Lindberg D.R."/>
            <person name="Seaver E.C."/>
            <person name="Weisblat D.A."/>
            <person name="Putnam N.H."/>
            <person name="Grigoriev I.V."/>
            <person name="Rokhsar D.S."/>
        </authorList>
    </citation>
    <scope>NUCLEOTIDE SEQUENCE</scope>
    <source>
        <strain evidence="7">I ESC-2004</strain>
    </source>
</reference>
<dbReference type="EMBL" id="KB311434">
    <property type="protein sequence ID" value="ELT89269.1"/>
    <property type="molecule type" value="Genomic_DNA"/>
</dbReference>
<dbReference type="Pfam" id="PF15778">
    <property type="entry name" value="UNC80_N"/>
    <property type="match status" value="1"/>
</dbReference>
<feature type="compositionally biased region" description="Polar residues" evidence="1">
    <location>
        <begin position="592"/>
        <end position="613"/>
    </location>
</feature>
<feature type="region of interest" description="Disordered" evidence="1">
    <location>
        <begin position="482"/>
        <end position="554"/>
    </location>
</feature>
<dbReference type="Proteomes" id="UP000014760">
    <property type="component" value="Unassembled WGS sequence"/>
</dbReference>
<dbReference type="GO" id="GO:0005261">
    <property type="term" value="F:monoatomic cation channel activity"/>
    <property type="evidence" value="ECO:0007669"/>
    <property type="project" value="TreeGrafter"/>
</dbReference>
<feature type="compositionally biased region" description="Polar residues" evidence="1">
    <location>
        <begin position="2400"/>
        <end position="2429"/>
    </location>
</feature>
<feature type="domain" description="Protein UNC80 C-terminal" evidence="4">
    <location>
        <begin position="1812"/>
        <end position="2911"/>
    </location>
</feature>
<feature type="region of interest" description="Disordered" evidence="1">
    <location>
        <begin position="1341"/>
        <end position="1360"/>
    </location>
</feature>
<evidence type="ECO:0000259" key="3">
    <source>
        <dbReference type="Pfam" id="PF19424"/>
    </source>
</evidence>
<keyword evidence="7" id="KW-1185">Reference proteome</keyword>
<dbReference type="PANTHER" id="PTHR31781:SF1">
    <property type="entry name" value="PROTEIN UNC-80 HOMOLOG"/>
    <property type="match status" value="1"/>
</dbReference>
<gene>
    <name evidence="5" type="ORF">CAPTEDRAFT_137339</name>
</gene>
<dbReference type="GO" id="GO:0034703">
    <property type="term" value="C:cation channel complex"/>
    <property type="evidence" value="ECO:0007669"/>
    <property type="project" value="TreeGrafter"/>
</dbReference>
<feature type="compositionally biased region" description="Polar residues" evidence="1">
    <location>
        <begin position="2955"/>
        <end position="2966"/>
    </location>
</feature>
<feature type="region of interest" description="Disordered" evidence="1">
    <location>
        <begin position="1061"/>
        <end position="1083"/>
    </location>
</feature>
<feature type="region of interest" description="Disordered" evidence="1">
    <location>
        <begin position="567"/>
        <end position="613"/>
    </location>
</feature>
<feature type="region of interest" description="Disordered" evidence="1">
    <location>
        <begin position="2932"/>
        <end position="2966"/>
    </location>
</feature>
<feature type="region of interest" description="Disordered" evidence="1">
    <location>
        <begin position="1509"/>
        <end position="1551"/>
    </location>
</feature>
<dbReference type="SUPFAM" id="SSF48371">
    <property type="entry name" value="ARM repeat"/>
    <property type="match status" value="1"/>
</dbReference>
<feature type="compositionally biased region" description="Basic residues" evidence="1">
    <location>
        <begin position="1380"/>
        <end position="1389"/>
    </location>
</feature>
<feature type="compositionally biased region" description="Low complexity" evidence="1">
    <location>
        <begin position="1298"/>
        <end position="1308"/>
    </location>
</feature>
<feature type="region of interest" description="Disordered" evidence="1">
    <location>
        <begin position="678"/>
        <end position="710"/>
    </location>
</feature>
<dbReference type="PANTHER" id="PTHR31781">
    <property type="entry name" value="UNC80"/>
    <property type="match status" value="1"/>
</dbReference>
<evidence type="ECO:0000259" key="2">
    <source>
        <dbReference type="Pfam" id="PF15778"/>
    </source>
</evidence>
<feature type="compositionally biased region" description="Basic and acidic residues" evidence="1">
    <location>
        <begin position="1510"/>
        <end position="1536"/>
    </location>
</feature>
<evidence type="ECO:0000313" key="6">
    <source>
        <dbReference type="EnsemblMetazoa" id="CapteP137339"/>
    </source>
</evidence>
<feature type="region of interest" description="Disordered" evidence="1">
    <location>
        <begin position="2399"/>
        <end position="2430"/>
    </location>
</feature>
<dbReference type="OrthoDB" id="5584001at2759"/>
<sequence>MPKRKKTDGGNFEGDQSVPIPIQTFLWRQTSPFMRSNLGKLCEASCVVSTSSVVSFERVIVQNILHGLSPSLCESIESNSRWKLVQASLPHIMHCCASMLADRKLSNPNAEFGPNEIKLLYTLHWVLLDAASECEDIDIDASLGRSFFSYLFPLDSIQLFVYLFAPLISSLKDSDFQSLKLENGLRLWQPLWDYRQPDVPCFLTPVKAKRVMLKAQRSLLKVNFNLANIYIGKGTSNDNIYLGFDDPCPTDEQGSPHAPLARLSDICALSTTETATSVEIVCEVCEETVQSNNGEMSCRCGTRRSSYLSMPESKGLGMPLDREYLEKTLDNAAMPSIRNTESADVLSASYFDVAVLRCMFCPQWAEEGTYWALRYTHQRLLEVCEEMQHVEYCRERSKSLPNPEVNIIPPDMDMRTPPTPRKEPSQTEMKLPSFKEHRKEPSFKRTKVAEIKHMIGDKVKSLRRRESCEQFDVIKDELSSSTGHIASTSELCPPDMQPPRPSSALGKLTENEEDSYEEDRESGDSASDIVRRKSMPALRRHKKAHMKDSLPRTRSLKPEVLQKPIITITSEGSSSDMPSLSNWMPKKDSISSEKSQQNRRPSLQRSMTDSNIQYNVNNEVEEVPGSVFYIQANGQMNYLVVLQAVHTSASRPCSARICGVILNILNCLLDLGVIERKEKRKKKPKKADGEGKENDMDCKKPPPPKKKKKAHEVAMATVVKVFKHLGCAQGCCDGHRGSVGDHLRQQGINCLTRLMHYNRSLFNKFIRNSLVVMPLQDIMDFMHALLTFCVDPSMTSPNYKTGYANNFGEPPDGGPTAQGQIIVKILEPLCTKFVNARKEILGHENLGLYCDVRQFLNFVKDLHGGTFREVALSGLRDATQTETTTTCKVAPPRFLRRSMSIETSQEQEWRAHIAAIAEETVSKSRKSIFRRRTKAKIIPPPGAMSDTELLEDLTPGRGGHLSPRVSMSATEDDPSSGPNTPKRKFSKFNIAWKRSPKSDHEEDSASELCDSKKDSPQLPSGGSTRQKKMSFKTASQATLSFLSARKRIEDGLKNWSRRRLSKRGSLDEDSTHRGSHEVGSSHGAEVISVKEKKLVNAYVVKSGMFRFNFMLDCCQPGSMPDAHLMAALLDLAPVVSRAAIYLECAMFVNRCNRGEWPNWMKLNLPGFRHPGPLHGRGQPSGFRRNMGVQRAAGRLFHQWGEAIANRMWDLMNDESDKFAVINQVKDNGKQKELRVEDDEEDFLDEATVNASGSECPYALKMMACQLLTEITTFLRETYRFLPKASKSMRSEGGGGGSRRWSSVLSSPGHSERSNSRSSQGEPSHLAERKVSFVFLSDPDDPLSRPIVTTPGNHGDGSRSAGRKLLTSKLRRGSGSNGSFRHNRSFKLKRKDTDEGGGSIRRSDSGKSRKVSTLSLQSVASTDEHEVLVATEEEILSDEGPELQSPDQPPEQEEDQDFSKVMPWIKVVVTLANTSNFICTHQQYCHPNCYERQRRSCTRLMTALTKVYESQPKEKEKEKEKLTKRDSLKDKLKRRESMFQPSSPTRRRESTPLLEKIKTDVSATMRAKLAAALEKKDTPKKVQKPRDEVTKYIMLQAQKLTHAPMAVICKAAPILSDETFTDMMPVAWELLLESDQELAAAAASVFILSSMKVPDEVNDLMTKQLQHPNVNQRINAVLRFGALWRFRWQVWPRMEDGANMFFKIPPPSIDFVLPSPTIGLPSLSVVDPPWTPHFKTKVEEVTINHEESVSKSFVTATTTRRKQQQEMIHRALLAEEDRRRASRENFHLTTVPIMHQAAYEPALHHVSEDHEEGDEERVEHMHSHHMQVAQHFFPSSICAAALPIIHLLEDLEVNLDGVAVSEVAEKVIWNCLVEEPTLFLRTFLEKITQRDKQEELIFLLRKLLYHLRELPAQTAHCLFNYLVGFIMFYVRSPAEGGTEAVGQALSVLWQVVPSVNGIYFKDLKQTLRKEQCDPSLMITANVPSAKKLIVHGPDLSSIPSQFPILEDTQFSQILEDSLDFFNIPEDQQHTFFLVDTKSNQMHTSNSYVRDFYFFRRNFYPQLSLVKMDPEEASKNLQNQAFMLKMLEMGKALFSLSILQNHVSFLQEEMLKLPSFPRKALETEFGLHHGDGGKEVFGMDMLHKYVWTRLMSNMFRGMSSTITYAGDLPLFLNVINGTLFLHGEDIAMLRLCLATLINAARHFKQVFSTSGFLFIMPTILRVYSNHQCNSMVCHAIEFVCKQFFILHRNPFMVQMFGSVAPVLDVGGKPGSKDCHKVDPEALFNLLLNLEKDQEDILDLLELVDGEKPLEAMDFCYIDDPDTFTLLDAINLCVTVTAYASDSVRAMQMLTILEAILPYYLKHLKENTAREETPQALRTELSLISSVGVSIRAMIGGAEGLTRNFTGPQRQLESCNSNSKSAQNHTNHSPQGPTIYCDEVSDIRFMHMEEGLAKKKQSHISSSAPDTEADVTLKEFRRPRDAILCVVADYCSHCSSRIPELRRLLADPSLRCPEILDHKAHNRLADFAHTLLKIAPYDPPTMRSAGIQRYMVEILPTTDWSQDSIRPALHLLLRRLERLFSKIYKKPVLRRHIDWDSAANMLKGVYITLSKFAFVAHLPHLKTLINVCLNIVLANEGGMTVGDAFHQPTAGGGHIGKMAAPPLFCSAAVKLAALQMQALGDQFSLEHMCGGMSAFPTPEKTANMLLSLILPLCIRMGCGRRDYPKMRQTDIHFALTLVLNALIPPRKHHGVSNSAALSGAMGMPKSNSMSMGEIGRTGSLSSGHGKQINTPKEVLQNVAFLGLKILVVCFNKQLSSGWHRIATVVSECGSALNGGIPLWRFVDFVVTIRTPLFMMLQPFIQYKMMKSTCETEQEYFIQQNVHQKLQGLNMPHPKCKASILVELAAEMRHLKEELTSLPIGQFLSTPHSSLLFFPPGEMRPRTSTMMTDRSDFSRTSKRSPPSSATGVTFARSSSIHDLLEQQMQAHLQTLVPNIPLGGRGKYNKG</sequence>
<dbReference type="OMA" id="GIVNWFR"/>
<feature type="domain" description="Protein UNC80 central region" evidence="3">
    <location>
        <begin position="1090"/>
        <end position="1811"/>
    </location>
</feature>
<dbReference type="EMBL" id="AMQN01014936">
    <property type="status" value="NOT_ANNOTATED_CDS"/>
    <property type="molecule type" value="Genomic_DNA"/>
</dbReference>
<evidence type="ECO:0000313" key="7">
    <source>
        <dbReference type="Proteomes" id="UP000014760"/>
    </source>
</evidence>
<dbReference type="Pfam" id="PF20262">
    <property type="entry name" value="UNC80_C"/>
    <property type="match status" value="1"/>
</dbReference>
<dbReference type="Pfam" id="PF19424">
    <property type="entry name" value="UNC80"/>
    <property type="match status" value="1"/>
</dbReference>
<dbReference type="STRING" id="283909.R7T6S3"/>